<dbReference type="PRINTS" id="PR00344">
    <property type="entry name" value="BCTRLSENSOR"/>
</dbReference>
<dbReference type="CDD" id="cd00075">
    <property type="entry name" value="HATPase"/>
    <property type="match status" value="1"/>
</dbReference>
<evidence type="ECO:0000256" key="1">
    <source>
        <dbReference type="ARBA" id="ARBA00000085"/>
    </source>
</evidence>
<keyword evidence="9" id="KW-1185">Reference proteome</keyword>
<dbReference type="SUPFAM" id="SSF55874">
    <property type="entry name" value="ATPase domain of HSP90 chaperone/DNA topoisomerase II/histidine kinase"/>
    <property type="match status" value="1"/>
</dbReference>
<dbReference type="PANTHER" id="PTHR43711:SF1">
    <property type="entry name" value="HISTIDINE KINASE 1"/>
    <property type="match status" value="1"/>
</dbReference>
<dbReference type="GO" id="GO:0004673">
    <property type="term" value="F:protein histidine kinase activity"/>
    <property type="evidence" value="ECO:0007669"/>
    <property type="project" value="UniProtKB-EC"/>
</dbReference>
<organism evidence="8 9">
    <name type="scientific">Halobium palmae</name>
    <dbReference type="NCBI Taxonomy" id="1776492"/>
    <lineage>
        <taxon>Archaea</taxon>
        <taxon>Methanobacteriati</taxon>
        <taxon>Methanobacteriota</taxon>
        <taxon>Stenosarchaea group</taxon>
        <taxon>Halobacteria</taxon>
        <taxon>Halobacteriales</taxon>
        <taxon>Haloferacaceae</taxon>
        <taxon>Halobium</taxon>
    </lineage>
</organism>
<dbReference type="InterPro" id="IPR036890">
    <property type="entry name" value="HATPase_C_sf"/>
</dbReference>
<dbReference type="InterPro" id="IPR003594">
    <property type="entry name" value="HATPase_dom"/>
</dbReference>
<keyword evidence="3" id="KW-0808">Transferase</keyword>
<evidence type="ECO:0000313" key="8">
    <source>
        <dbReference type="EMBL" id="MFC6725100.1"/>
    </source>
</evidence>
<evidence type="ECO:0000256" key="4">
    <source>
        <dbReference type="ARBA" id="ARBA00022777"/>
    </source>
</evidence>
<dbReference type="InterPro" id="IPR050736">
    <property type="entry name" value="Sensor_HK_Regulatory"/>
</dbReference>
<name>A0ABD5S088_9EURY</name>
<dbReference type="GO" id="GO:0000160">
    <property type="term" value="P:phosphorelay signal transduction system"/>
    <property type="evidence" value="ECO:0007669"/>
    <property type="project" value="UniProtKB-KW"/>
</dbReference>
<evidence type="ECO:0000256" key="2">
    <source>
        <dbReference type="ARBA" id="ARBA00012438"/>
    </source>
</evidence>
<dbReference type="EMBL" id="JBHSWU010000388">
    <property type="protein sequence ID" value="MFC6725100.1"/>
    <property type="molecule type" value="Genomic_DNA"/>
</dbReference>
<evidence type="ECO:0000256" key="6">
    <source>
        <dbReference type="SAM" id="MobiDB-lite"/>
    </source>
</evidence>
<reference evidence="8 9" key="1">
    <citation type="journal article" date="2019" name="Int. J. Syst. Evol. Microbiol.">
        <title>The Global Catalogue of Microorganisms (GCM) 10K type strain sequencing project: providing services to taxonomists for standard genome sequencing and annotation.</title>
        <authorList>
            <consortium name="The Broad Institute Genomics Platform"/>
            <consortium name="The Broad Institute Genome Sequencing Center for Infectious Disease"/>
            <person name="Wu L."/>
            <person name="Ma J."/>
        </authorList>
    </citation>
    <scope>NUCLEOTIDE SEQUENCE [LARGE SCALE GENOMIC DNA]</scope>
    <source>
        <strain evidence="8 9">NBRC 111368</strain>
    </source>
</reference>
<dbReference type="Proteomes" id="UP001596328">
    <property type="component" value="Unassembled WGS sequence"/>
</dbReference>
<feature type="non-terminal residue" evidence="8">
    <location>
        <position position="1"/>
    </location>
</feature>
<sequence>NVGARVGDGITVTVGPLDGDEGFFVRDDGPGIPPEVRTRAFDRGYTTRDEGTGFGLAIVKTIAEAHGWEIEAVDAEGARFEVTTEGGPSLPRTESAE</sequence>
<dbReference type="PROSITE" id="PS50109">
    <property type="entry name" value="HIS_KIN"/>
    <property type="match status" value="1"/>
</dbReference>
<evidence type="ECO:0000259" key="7">
    <source>
        <dbReference type="PROSITE" id="PS50109"/>
    </source>
</evidence>
<evidence type="ECO:0000256" key="3">
    <source>
        <dbReference type="ARBA" id="ARBA00022679"/>
    </source>
</evidence>
<dbReference type="PANTHER" id="PTHR43711">
    <property type="entry name" value="TWO-COMPONENT HISTIDINE KINASE"/>
    <property type="match status" value="1"/>
</dbReference>
<dbReference type="GO" id="GO:0005524">
    <property type="term" value="F:ATP binding"/>
    <property type="evidence" value="ECO:0007669"/>
    <property type="project" value="UniProtKB-KW"/>
</dbReference>
<dbReference type="InterPro" id="IPR005467">
    <property type="entry name" value="His_kinase_dom"/>
</dbReference>
<keyword evidence="4" id="KW-0418">Kinase</keyword>
<accession>A0ABD5S088</accession>
<feature type="domain" description="Histidine kinase" evidence="7">
    <location>
        <begin position="1"/>
        <end position="88"/>
    </location>
</feature>
<feature type="region of interest" description="Disordered" evidence="6">
    <location>
        <begin position="17"/>
        <end position="37"/>
    </location>
</feature>
<keyword evidence="8" id="KW-0067">ATP-binding</keyword>
<proteinExistence type="predicted"/>
<evidence type="ECO:0000256" key="5">
    <source>
        <dbReference type="ARBA" id="ARBA00023012"/>
    </source>
</evidence>
<dbReference type="InterPro" id="IPR004358">
    <property type="entry name" value="Sig_transdc_His_kin-like_C"/>
</dbReference>
<gene>
    <name evidence="8" type="ORF">ACFQE1_12095</name>
</gene>
<comment type="catalytic activity">
    <reaction evidence="1">
        <text>ATP + protein L-histidine = ADP + protein N-phospho-L-histidine.</text>
        <dbReference type="EC" id="2.7.13.3"/>
    </reaction>
</comment>
<dbReference type="AlphaFoldDB" id="A0ABD5S088"/>
<keyword evidence="8" id="KW-0547">Nucleotide-binding</keyword>
<dbReference type="EC" id="2.7.13.3" evidence="2"/>
<dbReference type="SMART" id="SM00387">
    <property type="entry name" value="HATPase_c"/>
    <property type="match status" value="1"/>
</dbReference>
<protein>
    <recommendedName>
        <fullName evidence="2">histidine kinase</fullName>
        <ecNumber evidence="2">2.7.13.3</ecNumber>
    </recommendedName>
</protein>
<evidence type="ECO:0000313" key="9">
    <source>
        <dbReference type="Proteomes" id="UP001596328"/>
    </source>
</evidence>
<keyword evidence="5" id="KW-0902">Two-component regulatory system</keyword>
<dbReference type="Pfam" id="PF02518">
    <property type="entry name" value="HATPase_c"/>
    <property type="match status" value="1"/>
</dbReference>
<comment type="caution">
    <text evidence="8">The sequence shown here is derived from an EMBL/GenBank/DDBJ whole genome shotgun (WGS) entry which is preliminary data.</text>
</comment>
<dbReference type="Gene3D" id="3.30.565.10">
    <property type="entry name" value="Histidine kinase-like ATPase, C-terminal domain"/>
    <property type="match status" value="1"/>
</dbReference>